<dbReference type="SMR" id="K7L299"/>
<organism evidence="1">
    <name type="scientific">Glycine max</name>
    <name type="common">Soybean</name>
    <name type="synonym">Glycine hispida</name>
    <dbReference type="NCBI Taxonomy" id="3847"/>
    <lineage>
        <taxon>Eukaryota</taxon>
        <taxon>Viridiplantae</taxon>
        <taxon>Streptophyta</taxon>
        <taxon>Embryophyta</taxon>
        <taxon>Tracheophyta</taxon>
        <taxon>Spermatophyta</taxon>
        <taxon>Magnoliopsida</taxon>
        <taxon>eudicotyledons</taxon>
        <taxon>Gunneridae</taxon>
        <taxon>Pentapetalae</taxon>
        <taxon>rosids</taxon>
        <taxon>fabids</taxon>
        <taxon>Fabales</taxon>
        <taxon>Fabaceae</taxon>
        <taxon>Papilionoideae</taxon>
        <taxon>50 kb inversion clade</taxon>
        <taxon>NPAAA clade</taxon>
        <taxon>indigoferoid/millettioid clade</taxon>
        <taxon>Phaseoleae</taxon>
        <taxon>Glycine</taxon>
        <taxon>Glycine subgen. Soja</taxon>
    </lineage>
</organism>
<sequence length="91" mass="10800">MYSEAKLEFFIFLWYPKTKGTTYVYDSFFRLYVAKHATEIDRNLLELRTRAGDIAVLYWQRLSFDTFSSPMIEKDPNDASEGAEDQWNVQL</sequence>
<dbReference type="InParanoid" id="K7L299"/>
<dbReference type="eggNOG" id="KOG1726">
    <property type="taxonomic scope" value="Eukaryota"/>
</dbReference>
<evidence type="ECO:0000313" key="2">
    <source>
        <dbReference type="EnsemblPlants" id="KRH49656"/>
    </source>
</evidence>
<protein>
    <recommendedName>
        <fullName evidence="4">HVA22-like protein</fullName>
    </recommendedName>
</protein>
<dbReference type="Gramene" id="KRH49656">
    <property type="protein sequence ID" value="KRH49656"/>
    <property type="gene ID" value="GLYMA_07G170600"/>
</dbReference>
<dbReference type="Proteomes" id="UP000008827">
    <property type="component" value="Chromosome 7"/>
</dbReference>
<evidence type="ECO:0000313" key="3">
    <source>
        <dbReference type="Proteomes" id="UP000008827"/>
    </source>
</evidence>
<reference evidence="1 2" key="1">
    <citation type="journal article" date="2010" name="Nature">
        <title>Genome sequence of the palaeopolyploid soybean.</title>
        <authorList>
            <person name="Schmutz J."/>
            <person name="Cannon S.B."/>
            <person name="Schlueter J."/>
            <person name="Ma J."/>
            <person name="Mitros T."/>
            <person name="Nelson W."/>
            <person name="Hyten D.L."/>
            <person name="Song Q."/>
            <person name="Thelen J.J."/>
            <person name="Cheng J."/>
            <person name="Xu D."/>
            <person name="Hellsten U."/>
            <person name="May G.D."/>
            <person name="Yu Y."/>
            <person name="Sakurai T."/>
            <person name="Umezawa T."/>
            <person name="Bhattacharyya M.K."/>
            <person name="Sandhu D."/>
            <person name="Valliyodan B."/>
            <person name="Lindquist E."/>
            <person name="Peto M."/>
            <person name="Grant D."/>
            <person name="Shu S."/>
            <person name="Goodstein D."/>
            <person name="Barry K."/>
            <person name="Futrell-Griggs M."/>
            <person name="Abernathy B."/>
            <person name="Du J."/>
            <person name="Tian Z."/>
            <person name="Zhu L."/>
            <person name="Gill N."/>
            <person name="Joshi T."/>
            <person name="Libault M."/>
            <person name="Sethuraman A."/>
            <person name="Zhang X.-C."/>
            <person name="Shinozaki K."/>
            <person name="Nguyen H.T."/>
            <person name="Wing R.A."/>
            <person name="Cregan P."/>
            <person name="Specht J."/>
            <person name="Grimwood J."/>
            <person name="Rokhsar D."/>
            <person name="Stacey G."/>
            <person name="Shoemaker R.C."/>
            <person name="Jackson S.A."/>
        </authorList>
    </citation>
    <scope>NUCLEOTIDE SEQUENCE</scope>
    <source>
        <strain evidence="2">cv. Williams 82</strain>
        <tissue evidence="1">Callus</tissue>
    </source>
</reference>
<keyword evidence="3" id="KW-1185">Reference proteome</keyword>
<reference evidence="2" key="2">
    <citation type="submission" date="2018-02" db="UniProtKB">
        <authorList>
            <consortium name="EnsemblPlants"/>
        </authorList>
    </citation>
    <scope>IDENTIFICATION</scope>
    <source>
        <strain evidence="2">Williams 82</strain>
    </source>
</reference>
<dbReference type="AlphaFoldDB" id="K7L299"/>
<dbReference type="HOGENOM" id="CLU_2431375_0_0_1"/>
<dbReference type="PaxDb" id="3847-GLYMA07G26528.1"/>
<evidence type="ECO:0000313" key="1">
    <source>
        <dbReference type="EMBL" id="KRH49656.1"/>
    </source>
</evidence>
<dbReference type="EMBL" id="CM000840">
    <property type="protein sequence ID" value="KRH49656.1"/>
    <property type="molecule type" value="Genomic_DNA"/>
</dbReference>
<name>K7L299_SOYBN</name>
<gene>
    <name evidence="1" type="ORF">GLYMA_07G170600</name>
</gene>
<proteinExistence type="predicted"/>
<reference evidence="1" key="3">
    <citation type="submission" date="2018-07" db="EMBL/GenBank/DDBJ databases">
        <title>WGS assembly of Glycine max.</title>
        <authorList>
            <person name="Schmutz J."/>
            <person name="Cannon S."/>
            <person name="Schlueter J."/>
            <person name="Ma J."/>
            <person name="Mitros T."/>
            <person name="Nelson W."/>
            <person name="Hyten D."/>
            <person name="Song Q."/>
            <person name="Thelen J."/>
            <person name="Cheng J."/>
            <person name="Xu D."/>
            <person name="Hellsten U."/>
            <person name="May G."/>
            <person name="Yu Y."/>
            <person name="Sakurai T."/>
            <person name="Umezawa T."/>
            <person name="Bhattacharyya M."/>
            <person name="Sandhu D."/>
            <person name="Valliyodan B."/>
            <person name="Lindquist E."/>
            <person name="Peto M."/>
            <person name="Grant D."/>
            <person name="Shu S."/>
            <person name="Goodstein D."/>
            <person name="Barry K."/>
            <person name="Futrell-Griggs M."/>
            <person name="Abernathy B."/>
            <person name="Du J."/>
            <person name="Tian Z."/>
            <person name="Zhu L."/>
            <person name="Gill N."/>
            <person name="Joshi T."/>
            <person name="Libault M."/>
            <person name="Sethuraman A."/>
            <person name="Zhang X."/>
            <person name="Shinozaki K."/>
            <person name="Nguyen H."/>
            <person name="Wing R."/>
            <person name="Cregan P."/>
            <person name="Specht J."/>
            <person name="Grimwood J."/>
            <person name="Rokhsar D."/>
            <person name="Stacey G."/>
            <person name="Shoemaker R."/>
            <person name="Jackson S."/>
        </authorList>
    </citation>
    <scope>NUCLEOTIDE SEQUENCE</scope>
    <source>
        <tissue evidence="1">Callus</tissue>
    </source>
</reference>
<dbReference type="EnsemblPlants" id="KRH49656">
    <property type="protein sequence ID" value="KRH49656"/>
    <property type="gene ID" value="GLYMA_07G170600"/>
</dbReference>
<accession>K7L299</accession>
<evidence type="ECO:0008006" key="4">
    <source>
        <dbReference type="Google" id="ProtNLM"/>
    </source>
</evidence>